<dbReference type="GO" id="GO:0004364">
    <property type="term" value="F:glutathione transferase activity"/>
    <property type="evidence" value="ECO:0007669"/>
    <property type="project" value="UniProtKB-EC"/>
</dbReference>
<evidence type="ECO:0000313" key="4">
    <source>
        <dbReference type="Proteomes" id="UP001254759"/>
    </source>
</evidence>
<organism evidence="3 4">
    <name type="scientific">Pseudoxanthomonas sacheonensis</name>
    <dbReference type="NCBI Taxonomy" id="443615"/>
    <lineage>
        <taxon>Bacteria</taxon>
        <taxon>Pseudomonadati</taxon>
        <taxon>Pseudomonadota</taxon>
        <taxon>Gammaproteobacteria</taxon>
        <taxon>Lysobacterales</taxon>
        <taxon>Lysobacteraceae</taxon>
        <taxon>Pseudoxanthomonas</taxon>
    </lineage>
</organism>
<dbReference type="InterPro" id="IPR036249">
    <property type="entry name" value="Thioredoxin-like_sf"/>
</dbReference>
<dbReference type="InterPro" id="IPR010987">
    <property type="entry name" value="Glutathione-S-Trfase_C-like"/>
</dbReference>
<dbReference type="Gene3D" id="3.40.30.10">
    <property type="entry name" value="Glutaredoxin"/>
    <property type="match status" value="1"/>
</dbReference>
<accession>A0ABU1RTN3</accession>
<dbReference type="PANTHER" id="PTHR44051">
    <property type="entry name" value="GLUTATHIONE S-TRANSFERASE-RELATED"/>
    <property type="match status" value="1"/>
</dbReference>
<evidence type="ECO:0000256" key="1">
    <source>
        <dbReference type="SAM" id="MobiDB-lite"/>
    </source>
</evidence>
<dbReference type="EMBL" id="JAVDTT010000002">
    <property type="protein sequence ID" value="MDR6842146.1"/>
    <property type="molecule type" value="Genomic_DNA"/>
</dbReference>
<comment type="caution">
    <text evidence="3">The sequence shown here is derived from an EMBL/GenBank/DDBJ whole genome shotgun (WGS) entry which is preliminary data.</text>
</comment>
<dbReference type="CDD" id="cd03057">
    <property type="entry name" value="GST_N_Beta"/>
    <property type="match status" value="1"/>
</dbReference>
<dbReference type="PANTHER" id="PTHR44051:SF8">
    <property type="entry name" value="GLUTATHIONE S-TRANSFERASE GSTA"/>
    <property type="match status" value="1"/>
</dbReference>
<feature type="region of interest" description="Disordered" evidence="1">
    <location>
        <begin position="238"/>
        <end position="258"/>
    </location>
</feature>
<proteinExistence type="predicted"/>
<dbReference type="EC" id="2.5.1.18" evidence="3"/>
<dbReference type="PROSITE" id="PS50405">
    <property type="entry name" value="GST_CTER"/>
    <property type="match status" value="1"/>
</dbReference>
<sequence length="258" mass="28438">MKTHSSNAASVVARPSLCPYPPPATSQSNAERILLYVYPGASSLAAHIALRWCGHPFDTLAVKPAMLRSASHLAINPASVVPALEHGPSVLTDDIAIHDYLHGRFPDAGLFGDGSGQQRAETLYWMMLSSSDMRLVFQSFCSPSFYRNRDDRRSVLQSNASLRLRPLLELVDSHLRSREWLTGFRSAADAYLYVVLRWAVLFGIEADDLQYLAAFKRRIEADPCVQAALEAEGLSPELAPTPRMVSGRTSVPEAQPCR</sequence>
<feature type="domain" description="GST C-terminal" evidence="2">
    <location>
        <begin position="115"/>
        <end position="243"/>
    </location>
</feature>
<protein>
    <submittedName>
        <fullName evidence="3">Glutathione S-transferase</fullName>
        <ecNumber evidence="3">2.5.1.18</ecNumber>
    </submittedName>
</protein>
<dbReference type="Gene3D" id="1.20.1050.10">
    <property type="match status" value="1"/>
</dbReference>
<dbReference type="SUPFAM" id="SSF52833">
    <property type="entry name" value="Thioredoxin-like"/>
    <property type="match status" value="1"/>
</dbReference>
<reference evidence="3 4" key="1">
    <citation type="submission" date="2023-07" db="EMBL/GenBank/DDBJ databases">
        <title>Sorghum-associated microbial communities from plants grown in Nebraska, USA.</title>
        <authorList>
            <person name="Schachtman D."/>
        </authorList>
    </citation>
    <scope>NUCLEOTIDE SEQUENCE [LARGE SCALE GENOMIC DNA]</scope>
    <source>
        <strain evidence="3 4">BE107</strain>
    </source>
</reference>
<evidence type="ECO:0000313" key="3">
    <source>
        <dbReference type="EMBL" id="MDR6842146.1"/>
    </source>
</evidence>
<dbReference type="SUPFAM" id="SSF47616">
    <property type="entry name" value="GST C-terminal domain-like"/>
    <property type="match status" value="1"/>
</dbReference>
<name>A0ABU1RTN3_9GAMM</name>
<dbReference type="InterPro" id="IPR036282">
    <property type="entry name" value="Glutathione-S-Trfase_C_sf"/>
</dbReference>
<gene>
    <name evidence="3" type="ORF">J2W94_002431</name>
</gene>
<dbReference type="Proteomes" id="UP001254759">
    <property type="component" value="Unassembled WGS sequence"/>
</dbReference>
<evidence type="ECO:0000259" key="2">
    <source>
        <dbReference type="PROSITE" id="PS50405"/>
    </source>
</evidence>
<dbReference type="RefSeq" id="WP_310093607.1">
    <property type="nucleotide sequence ID" value="NZ_JAVDTT010000002.1"/>
</dbReference>
<keyword evidence="4" id="KW-1185">Reference proteome</keyword>
<keyword evidence="3" id="KW-0808">Transferase</keyword>